<dbReference type="GO" id="GO:0045943">
    <property type="term" value="P:positive regulation of transcription by RNA polymerase I"/>
    <property type="evidence" value="ECO:0007669"/>
    <property type="project" value="TreeGrafter"/>
</dbReference>
<evidence type="ECO:0000256" key="6">
    <source>
        <dbReference type="ARBA" id="ARBA00023242"/>
    </source>
</evidence>
<dbReference type="AlphaFoldDB" id="A0A914BRU5"/>
<dbReference type="InterPro" id="IPR015943">
    <property type="entry name" value="WD40/YVTN_repeat-like_dom_sf"/>
</dbReference>
<sequence>MASDYKRVVVKTFPSGDADVSKETQYWKNFEFPVTVKEFGAVTCIDFNPRKPHQFAVTSSTRVQIFDPVTNQVEKTISRFQDVAYSGTYRADGKLLVAGGEEKSIRLFDVSGKAVLRIFKGHNGPVHVTKFSTDNHHVMSCSDDKSVRCWDIPSETETRRYEEHTDYVRCGTVSAASKDIWLTGSYDHKVKLFDLRTQASVMTLDHGHPVESVLMFPGGGMFLSSGGNYVKVWDALAGGKLLAAVSNHHKTITCMCFNGAHNRLLTASIDRHVKVYDVASYKLVASLDYPAPILSMGVSPTDNTIVVGMSSGLVSIRHRKPETDESEKTRRKTKLSRVSHRYYDRGHKVYTAQKGDLLIHKTPREILQKYDAMLKRFEHSKALDAALTTNVRIRTPEVTVSILQELIRRGVVKSALSGRDEKWLRIMIAFLKKHITNPNYAATVIDITNMLLDIYTPVIGDSDELVSHFRRLKITLDKELQYHRTLLEIKGMLDTVLAASQSVDADAQEDSAEVEIPTERTESGGIPVAMEA</sequence>
<dbReference type="Proteomes" id="UP000887568">
    <property type="component" value="Unplaced"/>
</dbReference>
<dbReference type="InterPro" id="IPR001680">
    <property type="entry name" value="WD40_rpt"/>
</dbReference>
<keyword evidence="4 8" id="KW-0853">WD repeat</keyword>
<dbReference type="Pfam" id="PF00400">
    <property type="entry name" value="WD40"/>
    <property type="match status" value="4"/>
</dbReference>
<dbReference type="OrthoDB" id="431715at2759"/>
<dbReference type="PROSITE" id="PS50082">
    <property type="entry name" value="WD_REPEATS_2"/>
    <property type="match status" value="2"/>
</dbReference>
<keyword evidence="6" id="KW-0539">Nucleus</keyword>
<evidence type="ECO:0000256" key="3">
    <source>
        <dbReference type="ARBA" id="ARBA00022552"/>
    </source>
</evidence>
<feature type="region of interest" description="Disordered" evidence="9">
    <location>
        <begin position="504"/>
        <end position="532"/>
    </location>
</feature>
<keyword evidence="3" id="KW-0698">rRNA processing</keyword>
<evidence type="ECO:0000256" key="1">
    <source>
        <dbReference type="ARBA" id="ARBA00004604"/>
    </source>
</evidence>
<evidence type="ECO:0000256" key="9">
    <source>
        <dbReference type="SAM" id="MobiDB-lite"/>
    </source>
</evidence>
<evidence type="ECO:0000259" key="10">
    <source>
        <dbReference type="Pfam" id="PF09384"/>
    </source>
</evidence>
<dbReference type="RefSeq" id="XP_038078685.1">
    <property type="nucleotide sequence ID" value="XM_038222757.1"/>
</dbReference>
<keyword evidence="12" id="KW-1185">Reference proteome</keyword>
<organism evidence="11 12">
    <name type="scientific">Patiria miniata</name>
    <name type="common">Bat star</name>
    <name type="synonym">Asterina miniata</name>
    <dbReference type="NCBI Taxonomy" id="46514"/>
    <lineage>
        <taxon>Eukaryota</taxon>
        <taxon>Metazoa</taxon>
        <taxon>Echinodermata</taxon>
        <taxon>Eleutherozoa</taxon>
        <taxon>Asterozoa</taxon>
        <taxon>Asteroidea</taxon>
        <taxon>Valvatacea</taxon>
        <taxon>Valvatida</taxon>
        <taxon>Asterinidae</taxon>
        <taxon>Patiria</taxon>
    </lineage>
</organism>
<dbReference type="GeneID" id="119746006"/>
<comment type="subcellular location">
    <subcellularLocation>
        <location evidence="1">Nucleus</location>
        <location evidence="1">Nucleolus</location>
    </subcellularLocation>
</comment>
<keyword evidence="5" id="KW-0677">Repeat</keyword>
<dbReference type="Pfam" id="PF09384">
    <property type="entry name" value="UTP15_C"/>
    <property type="match status" value="1"/>
</dbReference>
<dbReference type="EnsemblMetazoa" id="XM_038222757.1">
    <property type="protein sequence ID" value="XP_038078685.1"/>
    <property type="gene ID" value="LOC119746006"/>
</dbReference>
<dbReference type="PANTHER" id="PTHR19924:SF26">
    <property type="entry name" value="U3 SMALL NUCLEOLAR RNA-ASSOCIATED PROTEIN 15 HOMOLOG"/>
    <property type="match status" value="1"/>
</dbReference>
<evidence type="ECO:0000256" key="5">
    <source>
        <dbReference type="ARBA" id="ARBA00022737"/>
    </source>
</evidence>
<evidence type="ECO:0000256" key="8">
    <source>
        <dbReference type="PROSITE-ProRule" id="PRU00221"/>
    </source>
</evidence>
<evidence type="ECO:0000256" key="2">
    <source>
        <dbReference type="ARBA" id="ARBA00018260"/>
    </source>
</evidence>
<dbReference type="GO" id="GO:0005730">
    <property type="term" value="C:nucleolus"/>
    <property type="evidence" value="ECO:0007669"/>
    <property type="project" value="UniProtKB-SubCell"/>
</dbReference>
<dbReference type="SMART" id="SM00320">
    <property type="entry name" value="WD40"/>
    <property type="match status" value="7"/>
</dbReference>
<accession>A0A914BRU5</accession>
<dbReference type="InterPro" id="IPR036322">
    <property type="entry name" value="WD40_repeat_dom_sf"/>
</dbReference>
<feature type="repeat" description="WD" evidence="8">
    <location>
        <begin position="245"/>
        <end position="286"/>
    </location>
</feature>
<name>A0A914BRU5_PATMI</name>
<dbReference type="CDD" id="cd00200">
    <property type="entry name" value="WD40"/>
    <property type="match status" value="1"/>
</dbReference>
<dbReference type="OMA" id="ATYQVVH"/>
<evidence type="ECO:0000313" key="11">
    <source>
        <dbReference type="EnsemblMetazoa" id="XP_038078685.1"/>
    </source>
</evidence>
<evidence type="ECO:0000256" key="4">
    <source>
        <dbReference type="ARBA" id="ARBA00022574"/>
    </source>
</evidence>
<dbReference type="PROSITE" id="PS50294">
    <property type="entry name" value="WD_REPEATS_REGION"/>
    <property type="match status" value="1"/>
</dbReference>
<dbReference type="GO" id="GO:0006364">
    <property type="term" value="P:rRNA processing"/>
    <property type="evidence" value="ECO:0007669"/>
    <property type="project" value="UniProtKB-KW"/>
</dbReference>
<reference evidence="11" key="1">
    <citation type="submission" date="2022-11" db="UniProtKB">
        <authorList>
            <consortium name="EnsemblMetazoa"/>
        </authorList>
    </citation>
    <scope>IDENTIFICATION</scope>
</reference>
<comment type="function">
    <text evidence="7">Ribosome biogenesis factor. Involved in nucleolar processing of pre-18S ribosomal RNA. Required for optimal pre-ribosomal RNA transcription by RNA polymerase I. Part of the small subunit (SSU) processome, first precursor of the small eukaryotic ribosomal subunit. During the assembly of the SSU processome in the nucleolus, many ribosome biogenesis factors, an RNA chaperone and ribosomal proteins associate with the nascent pre-rRNA and work in concert to generate RNA folding, modifications, rearrangements and cleavage as well as targeted degradation of pre-ribosomal RNA by the RNA exosome.</text>
</comment>
<dbReference type="SUPFAM" id="SSF50978">
    <property type="entry name" value="WD40 repeat-like"/>
    <property type="match status" value="1"/>
</dbReference>
<feature type="domain" description="U3 small nucleolar RNA-associated protein 15 C-terminal" evidence="10">
    <location>
        <begin position="350"/>
        <end position="495"/>
    </location>
</feature>
<proteinExistence type="predicted"/>
<feature type="repeat" description="WD" evidence="8">
    <location>
        <begin position="119"/>
        <end position="160"/>
    </location>
</feature>
<dbReference type="PANTHER" id="PTHR19924">
    <property type="entry name" value="UTP15 U3 SMALL NUCLEOLAR RNA-ASSOCIATED PROTEIN 15 FAMILY MEMBER"/>
    <property type="match status" value="1"/>
</dbReference>
<evidence type="ECO:0000313" key="12">
    <source>
        <dbReference type="Proteomes" id="UP000887568"/>
    </source>
</evidence>
<dbReference type="InterPro" id="IPR018983">
    <property type="entry name" value="U3_snoRNA-assocProt_15_C"/>
</dbReference>
<protein>
    <recommendedName>
        <fullName evidence="2">U3 small nucleolar RNA-associated protein 15 homolog</fullName>
    </recommendedName>
</protein>
<dbReference type="CTD" id="84135"/>
<dbReference type="Gene3D" id="2.130.10.10">
    <property type="entry name" value="YVTN repeat-like/Quinoprotein amine dehydrogenase"/>
    <property type="match status" value="2"/>
</dbReference>
<evidence type="ECO:0000256" key="7">
    <source>
        <dbReference type="ARBA" id="ARBA00045437"/>
    </source>
</evidence>